<dbReference type="SUPFAM" id="SSF82171">
    <property type="entry name" value="DPP6 N-terminal domain-like"/>
    <property type="match status" value="1"/>
</dbReference>
<evidence type="ECO:0000313" key="4">
    <source>
        <dbReference type="Proteomes" id="UP001177592"/>
    </source>
</evidence>
<dbReference type="InterPro" id="IPR022223">
    <property type="entry name" value="DUF3748"/>
</dbReference>
<dbReference type="GeneID" id="96875363"/>
<dbReference type="Gene3D" id="2.120.10.30">
    <property type="entry name" value="TolB, C-terminal domain"/>
    <property type="match status" value="1"/>
</dbReference>
<name>A0A4P7KNP7_9GAMM</name>
<evidence type="ECO:0000313" key="2">
    <source>
        <dbReference type="EMBL" id="WGM05736.1"/>
    </source>
</evidence>
<protein>
    <submittedName>
        <fullName evidence="2">DUF3748 domain-containing protein</fullName>
    </submittedName>
</protein>
<gene>
    <name evidence="1" type="ORF">ArsFIN_00370</name>
    <name evidence="2" type="ORF">QE258_20210</name>
</gene>
<dbReference type="EMBL" id="CP123523">
    <property type="protein sequence ID" value="WGM05736.1"/>
    <property type="molecule type" value="Genomic_DNA"/>
</dbReference>
<evidence type="ECO:0000313" key="3">
    <source>
        <dbReference type="Proteomes" id="UP000295134"/>
    </source>
</evidence>
<proteinExistence type="predicted"/>
<dbReference type="RefSeq" id="WP_026822169.1">
    <property type="nucleotide sequence ID" value="NZ_CP038613.1"/>
</dbReference>
<reference evidence="2" key="2">
    <citation type="submission" date="2023-04" db="EMBL/GenBank/DDBJ databases">
        <title>Genome dynamics across the evolutionary transition to endosymbiosis.</title>
        <authorList>
            <person name="Siozios S."/>
            <person name="Nadal-Jimenez P."/>
            <person name="Azagi T."/>
            <person name="Sprong H."/>
            <person name="Frost C.L."/>
            <person name="Parratt S.R."/>
            <person name="Taylor G."/>
            <person name="Brettell L."/>
            <person name="Lew K.C."/>
            <person name="Croft L."/>
            <person name="King K.C."/>
            <person name="Brockhurst M.A."/>
            <person name="Hypsa V."/>
            <person name="Novakova E."/>
            <person name="Darby A.C."/>
            <person name="Hurst G.D.D."/>
        </authorList>
    </citation>
    <scope>NUCLEOTIDE SEQUENCE</scope>
    <source>
        <strain evidence="2">ANv_CAN</strain>
    </source>
</reference>
<dbReference type="KEGG" id="ans:ArsFIN_00370"/>
<reference evidence="1 3" key="1">
    <citation type="submission" date="2019-03" db="EMBL/GenBank/DDBJ databases">
        <title>Long-read sequencing reveals hyperdense prophage content in a complex bacterial symbiont genome.</title>
        <authorList>
            <person name="Frost C.L."/>
            <person name="Siozios S."/>
            <person name="Nadal-Jimenez P."/>
            <person name="Brockhurst M.A."/>
            <person name="King K.C."/>
            <person name="Darby A.C."/>
            <person name="Hurst G.D.D."/>
        </authorList>
    </citation>
    <scope>NUCLEOTIDE SEQUENCE [LARGE SCALE GENOMIC DNA]</scope>
    <source>
        <strain evidence="1 3">FIN</strain>
    </source>
</reference>
<dbReference type="Proteomes" id="UP001177592">
    <property type="component" value="Chromosome"/>
</dbReference>
<dbReference type="Proteomes" id="UP000295134">
    <property type="component" value="Chromosome"/>
</dbReference>
<evidence type="ECO:0000313" key="1">
    <source>
        <dbReference type="EMBL" id="QBY41519.1"/>
    </source>
</evidence>
<keyword evidence="4" id="KW-1185">Reference proteome</keyword>
<dbReference type="AlphaFoldDB" id="A0A4P7KNP7"/>
<dbReference type="EMBL" id="CP038613">
    <property type="protein sequence ID" value="QBY41519.1"/>
    <property type="molecule type" value="Genomic_DNA"/>
</dbReference>
<sequence length="433" mass="48680">MTYQEQQITFDKRNHQLTNINVWTSDSQWLVFDVRPNSASFTGLTIEKVNIKTQQQKQIYCAKNGAYVGVATVSSENPSRYAFIHGSEDPDENWHYDFHHRRGVIVSDIKTNVAENIEAMCITPPFLAGALRGGTHVHVFSPDNSRLSFTYNDHVMHEYDSALDLRNVAIAIPYHTINVGTLGQKKHQREYNGHYYCVVISETTPIPKPGSDEISRAYEEGWIGHNGYQRANGDKQRWAIAFIGDTYSLQGEIVAEIFIVDLPESAEKYAIAGNKPIQGTETSMPAPPKGIKQRRLTYTHQRKYPGVVNQPRHWLRSSPDGSKIGYLMKDDNGIVQFWLVSPVSGIMQQITQSAWDIQSAFSWDSQGRYVAFICDNSVMLCEISAGKLIRLTVRSDVPPSGDAVVISPDDSNIAYLRDIDGYQQIFIVATGIV</sequence>
<organism evidence="1 3">
    <name type="scientific">Arsenophonus nasoniae</name>
    <name type="common">son-killer infecting Nasonia vitripennis</name>
    <dbReference type="NCBI Taxonomy" id="638"/>
    <lineage>
        <taxon>Bacteria</taxon>
        <taxon>Pseudomonadati</taxon>
        <taxon>Pseudomonadota</taxon>
        <taxon>Gammaproteobacteria</taxon>
        <taxon>Enterobacterales</taxon>
        <taxon>Morganellaceae</taxon>
        <taxon>Arsenophonus</taxon>
    </lineage>
</organism>
<dbReference type="InterPro" id="IPR011042">
    <property type="entry name" value="6-blade_b-propeller_TolB-like"/>
</dbReference>
<dbReference type="Pfam" id="PF12566">
    <property type="entry name" value="DUF3748"/>
    <property type="match status" value="1"/>
</dbReference>
<accession>A0A4P7KNP7</accession>